<accession>A0ABV3LK56</accession>
<evidence type="ECO:0000313" key="1">
    <source>
        <dbReference type="EMBL" id="MEW1976296.1"/>
    </source>
</evidence>
<organism evidence="1 2">
    <name type="scientific">Microbacterium profundi</name>
    <dbReference type="NCBI Taxonomy" id="450380"/>
    <lineage>
        <taxon>Bacteria</taxon>
        <taxon>Bacillati</taxon>
        <taxon>Actinomycetota</taxon>
        <taxon>Actinomycetes</taxon>
        <taxon>Micrococcales</taxon>
        <taxon>Microbacteriaceae</taxon>
        <taxon>Microbacterium</taxon>
    </lineage>
</organism>
<protein>
    <submittedName>
        <fullName evidence="1">Uncharacterized protein</fullName>
    </submittedName>
</protein>
<keyword evidence="2" id="KW-1185">Reference proteome</keyword>
<comment type="caution">
    <text evidence="1">The sequence shown here is derived from an EMBL/GenBank/DDBJ whole genome shotgun (WGS) entry which is preliminary data.</text>
</comment>
<sequence>MGTPTAVVVTAYIVTIATSTQWTSAFIGGAADRDVSLGRTPTSETPSLDELIRLYES</sequence>
<gene>
    <name evidence="1" type="ORF">AB0301_14645</name>
</gene>
<reference evidence="1 2" key="1">
    <citation type="submission" date="2024-06" db="EMBL/GenBank/DDBJ databases">
        <title>The Natural Products Discovery Center: Release of the First 8490 Sequenced Strains for Exploring Actinobacteria Biosynthetic Diversity.</title>
        <authorList>
            <person name="Kalkreuter E."/>
            <person name="Kautsar S.A."/>
            <person name="Yang D."/>
            <person name="Bader C.D."/>
            <person name="Teijaro C.N."/>
            <person name="Fluegel L."/>
            <person name="Davis C.M."/>
            <person name="Simpson J.R."/>
            <person name="Lauterbach L."/>
            <person name="Steele A.D."/>
            <person name="Gui C."/>
            <person name="Meng S."/>
            <person name="Li G."/>
            <person name="Viehrig K."/>
            <person name="Ye F."/>
            <person name="Su P."/>
            <person name="Kiefer A.F."/>
            <person name="Nichols A."/>
            <person name="Cepeda A.J."/>
            <person name="Yan W."/>
            <person name="Fan B."/>
            <person name="Jiang Y."/>
            <person name="Adhikari A."/>
            <person name="Zheng C.-J."/>
            <person name="Schuster L."/>
            <person name="Cowan T.M."/>
            <person name="Smanski M.J."/>
            <person name="Chevrette M.G."/>
            <person name="De Carvalho L.P.S."/>
            <person name="Shen B."/>
        </authorList>
    </citation>
    <scope>NUCLEOTIDE SEQUENCE [LARGE SCALE GENOMIC DNA]</scope>
    <source>
        <strain evidence="1 2">NPDC077434</strain>
    </source>
</reference>
<dbReference type="RefSeq" id="WP_366233289.1">
    <property type="nucleotide sequence ID" value="NZ_JBFBMH010000027.1"/>
</dbReference>
<evidence type="ECO:0000313" key="2">
    <source>
        <dbReference type="Proteomes" id="UP001553715"/>
    </source>
</evidence>
<name>A0ABV3LK56_9MICO</name>
<dbReference type="EMBL" id="JBFBMH010000027">
    <property type="protein sequence ID" value="MEW1976296.1"/>
    <property type="molecule type" value="Genomic_DNA"/>
</dbReference>
<dbReference type="Proteomes" id="UP001553715">
    <property type="component" value="Unassembled WGS sequence"/>
</dbReference>
<proteinExistence type="predicted"/>